<dbReference type="Proteomes" id="UP000471120">
    <property type="component" value="Unassembled WGS sequence"/>
</dbReference>
<organism evidence="2 3">
    <name type="scientific">Rhodococcus rhodnii</name>
    <dbReference type="NCBI Taxonomy" id="38312"/>
    <lineage>
        <taxon>Bacteria</taxon>
        <taxon>Bacillati</taxon>
        <taxon>Actinomycetota</taxon>
        <taxon>Actinomycetes</taxon>
        <taxon>Mycobacteriales</taxon>
        <taxon>Nocardiaceae</taxon>
        <taxon>Rhodococcus</taxon>
    </lineage>
</organism>
<dbReference type="PROSITE" id="PS51664">
    <property type="entry name" value="YCAO"/>
    <property type="match status" value="1"/>
</dbReference>
<name>A0A6P2CE38_9NOCA</name>
<dbReference type="AlphaFoldDB" id="A0A6P2CE38"/>
<dbReference type="Gene3D" id="3.30.1330.230">
    <property type="match status" value="1"/>
</dbReference>
<accession>A0A6P2CE38</accession>
<evidence type="ECO:0000313" key="2">
    <source>
        <dbReference type="EMBL" id="TXG90989.1"/>
    </source>
</evidence>
<dbReference type="PANTHER" id="PTHR37809">
    <property type="entry name" value="RIBOSOMAL PROTEIN S12 METHYLTHIOTRANSFERASE ACCESSORY FACTOR YCAO"/>
    <property type="match status" value="1"/>
</dbReference>
<dbReference type="Gene3D" id="3.30.160.660">
    <property type="match status" value="1"/>
</dbReference>
<dbReference type="PANTHER" id="PTHR37809:SF1">
    <property type="entry name" value="RIBOSOMAL PROTEIN S12 METHYLTHIOTRANSFERASE ACCESSORY FACTOR YCAO"/>
    <property type="match status" value="1"/>
</dbReference>
<dbReference type="EMBL" id="QRCM01000001">
    <property type="protein sequence ID" value="TXG90989.1"/>
    <property type="molecule type" value="Genomic_DNA"/>
</dbReference>
<sequence>MATSPDPTERTFVTTRRLLSPDDLVDPVTGIVRSVREVLRPPGAPERYVSLTASVADARRLGDWPADRVSLGTSFGDPATARIAAIAEAVERYCGNWIPPEPGAHHRITTAAALRGAGENTLDEFPRFAAWQLERPGFPYRDVTDDTETLWVRCSDESRAGDTAPIWAPASLVLLNWRRSWLRELPRLHHLNYAGIATGQGVADARDRGILEVIERDALETWWHLDGPTHGIDLDSVPGLREDLAGGRLDAHAVTMPSEFAPCVAALVRDPDTGIRAAGFASSLSPERAVRKAVLEAIHTWAFTLGVLEPGGWVFRAVDAGLSAPGLYLGHRADGRYLDSAGAHFENVVDLGAHVQVWLDERTHREERRFTEPALGERAIGTVAATTMPEVRRRLAARGHRVITCDLTTRDIARTPLRVVRSLVTGLVPNAPAAFTYYGCPRFGEVAVARGWRTSVPSGPDDLSLLPAPHM</sequence>
<dbReference type="InterPro" id="IPR003776">
    <property type="entry name" value="YcaO-like_dom"/>
</dbReference>
<evidence type="ECO:0000313" key="3">
    <source>
        <dbReference type="Proteomes" id="UP000471120"/>
    </source>
</evidence>
<dbReference type="Gene3D" id="3.30.40.250">
    <property type="match status" value="1"/>
</dbReference>
<gene>
    <name evidence="2" type="ORF">DW322_13105</name>
</gene>
<reference evidence="2 3" key="1">
    <citation type="submission" date="2018-07" db="EMBL/GenBank/DDBJ databases">
        <title>Genome sequence of Rhodococcus rhodnii ATCC 35071 from Rhodnius prolixus.</title>
        <authorList>
            <person name="Patel V."/>
            <person name="Vogel K.J."/>
        </authorList>
    </citation>
    <scope>NUCLEOTIDE SEQUENCE [LARGE SCALE GENOMIC DNA]</scope>
    <source>
        <strain evidence="2 3">ATCC 35071</strain>
    </source>
</reference>
<proteinExistence type="predicted"/>
<feature type="domain" description="YcaO" evidence="1">
    <location>
        <begin position="72"/>
        <end position="471"/>
    </location>
</feature>
<evidence type="ECO:0000259" key="1">
    <source>
        <dbReference type="PROSITE" id="PS51664"/>
    </source>
</evidence>
<dbReference type="Pfam" id="PF02624">
    <property type="entry name" value="YcaO"/>
    <property type="match status" value="1"/>
</dbReference>
<protein>
    <recommendedName>
        <fullName evidence="1">YcaO domain-containing protein</fullName>
    </recommendedName>
</protein>
<comment type="caution">
    <text evidence="2">The sequence shown here is derived from an EMBL/GenBank/DDBJ whole genome shotgun (WGS) entry which is preliminary data.</text>
</comment>